<feature type="coiled-coil region" evidence="1">
    <location>
        <begin position="136"/>
        <end position="163"/>
    </location>
</feature>
<name>A0A146K3P6_9EUKA</name>
<gene>
    <name evidence="2" type="ORF">TPC1_16856</name>
</gene>
<keyword evidence="1" id="KW-0175">Coiled coil</keyword>
<proteinExistence type="predicted"/>
<evidence type="ECO:0000256" key="1">
    <source>
        <dbReference type="SAM" id="Coils"/>
    </source>
</evidence>
<organism evidence="2">
    <name type="scientific">Trepomonas sp. PC1</name>
    <dbReference type="NCBI Taxonomy" id="1076344"/>
    <lineage>
        <taxon>Eukaryota</taxon>
        <taxon>Metamonada</taxon>
        <taxon>Diplomonadida</taxon>
        <taxon>Hexamitidae</taxon>
        <taxon>Hexamitinae</taxon>
        <taxon>Trepomonas</taxon>
    </lineage>
</organism>
<feature type="non-terminal residue" evidence="2">
    <location>
        <position position="1"/>
    </location>
</feature>
<reference evidence="2" key="1">
    <citation type="submission" date="2015-07" db="EMBL/GenBank/DDBJ databases">
        <title>Adaptation to a free-living lifestyle via gene acquisitions in the diplomonad Trepomonas sp. PC1.</title>
        <authorList>
            <person name="Xu F."/>
            <person name="Jerlstrom-Hultqvist J."/>
            <person name="Kolisko M."/>
            <person name="Simpson A.G.B."/>
            <person name="Roger A.J."/>
            <person name="Svard S.G."/>
            <person name="Andersson J.O."/>
        </authorList>
    </citation>
    <scope>NUCLEOTIDE SEQUENCE</scope>
    <source>
        <strain evidence="2">PC1</strain>
    </source>
</reference>
<dbReference type="EMBL" id="GDID01005093">
    <property type="protein sequence ID" value="JAP91513.1"/>
    <property type="molecule type" value="Transcribed_RNA"/>
</dbReference>
<feature type="non-terminal residue" evidence="2">
    <location>
        <position position="523"/>
    </location>
</feature>
<protein>
    <submittedName>
        <fullName evidence="2">Uncharacterized protein</fullName>
    </submittedName>
</protein>
<evidence type="ECO:0000313" key="2">
    <source>
        <dbReference type="EMBL" id="JAP91513.1"/>
    </source>
</evidence>
<dbReference type="AlphaFoldDB" id="A0A146K3P6"/>
<accession>A0A146K3P6</accession>
<sequence length="523" mass="60783">AQPTKSLKQTNMSYKSLVPKTVSQNKVHNSVNTLAQVVSSNDIESALGQFKSTVTQIQKINQVVRTDDHIKIDALNKNFFNPLQEANETQGKEKVKVDEVQNITSIEQLDLGNKSAEEKVKILRQYPEILTKFIKEQEMQKKMEKEEAMKKALMARLQRQKEQTINLQKLNPDYQPKQLITNYIAHNKKNLQKMHNPTLKMLKIKQKAVQLDIKQQRIQIQLKNTLKQKKQTTLFKIAKVPAAPILPNQFCKQKQLLQGILHFCANMANLRDTASIYADLHANNELIKNSAIVIQKFGKKFLMFSLFQKRKQVVLVLQTLGKLQLTKKRQAQRVSALQSVQKFLVQQYQFNVYLGAVNRFQQFSEMLKQQLQEIQLVKQARTYIFLNSLREADKKATRNMILKQKQAILDDIFLKDKKKKKGQVVEQAQCSDEEVNEQCLQDNKQEIFMTITELVYQYIKRTKLEILEFLSSTKYSNLDEALFELSDKECDIILAKALEVGVTWEDGVWKQQADFEVYINQKE</sequence>